<dbReference type="Gene3D" id="3.40.228.10">
    <property type="entry name" value="Dimethylsulfoxide Reductase, domain 2"/>
    <property type="match status" value="1"/>
</dbReference>
<dbReference type="EMBL" id="CP155571">
    <property type="protein sequence ID" value="XFO71221.1"/>
    <property type="molecule type" value="Genomic_DNA"/>
</dbReference>
<dbReference type="InterPro" id="IPR009010">
    <property type="entry name" value="Asp_de-COase-like_dom_sf"/>
</dbReference>
<dbReference type="SUPFAM" id="SSF53706">
    <property type="entry name" value="Formate dehydrogenase/DMSO reductase, domains 1-3"/>
    <property type="match status" value="1"/>
</dbReference>
<protein>
    <submittedName>
        <fullName evidence="9">Pyrogallol hydroxytransferase large subunit</fullName>
        <ecNumber evidence="9">1.97.1.2</ecNumber>
    </submittedName>
</protein>
<evidence type="ECO:0000256" key="1">
    <source>
        <dbReference type="ARBA" id="ARBA00001942"/>
    </source>
</evidence>
<dbReference type="Gene3D" id="3.40.50.740">
    <property type="match status" value="2"/>
</dbReference>
<evidence type="ECO:0000256" key="4">
    <source>
        <dbReference type="ARBA" id="ARBA00022723"/>
    </source>
</evidence>
<dbReference type="InterPro" id="IPR049032">
    <property type="entry name" value="AhtL-like_N"/>
</dbReference>
<dbReference type="InterPro" id="IPR006657">
    <property type="entry name" value="MoPterin_dinucl-bd_dom"/>
</dbReference>
<dbReference type="RefSeq" id="WP_093794883.1">
    <property type="nucleotide sequence ID" value="NZ_CP155571.1"/>
</dbReference>
<dbReference type="InterPro" id="IPR050612">
    <property type="entry name" value="Prok_Mopterin_Oxidored"/>
</dbReference>
<dbReference type="GO" id="GO:0018706">
    <property type="term" value="F:pyrogallol hydroxytransferase activity"/>
    <property type="evidence" value="ECO:0007669"/>
    <property type="project" value="UniProtKB-EC"/>
</dbReference>
<dbReference type="InterPro" id="IPR006655">
    <property type="entry name" value="Mopterin_OxRdtase_prok_CS"/>
</dbReference>
<feature type="domain" description="Molybdopterin oxidoreductase" evidence="6">
    <location>
        <begin position="89"/>
        <end position="579"/>
    </location>
</feature>
<dbReference type="Pfam" id="PF00384">
    <property type="entry name" value="Molybdopterin"/>
    <property type="match status" value="1"/>
</dbReference>
<gene>
    <name evidence="9" type="primary">athL_1</name>
    <name evidence="9" type="ORF">SPACI_012360</name>
</gene>
<dbReference type="Pfam" id="PF21423">
    <property type="entry name" value="AhtL-like_1st"/>
    <property type="match status" value="1"/>
</dbReference>
<evidence type="ECO:0000256" key="5">
    <source>
        <dbReference type="ARBA" id="ARBA00023002"/>
    </source>
</evidence>
<proteinExistence type="inferred from homology"/>
<feature type="domain" description="Molybdopterin dinucleotide-binding" evidence="7">
    <location>
        <begin position="699"/>
        <end position="806"/>
    </location>
</feature>
<evidence type="ECO:0000313" key="10">
    <source>
        <dbReference type="Proteomes" id="UP000216052"/>
    </source>
</evidence>
<keyword evidence="3" id="KW-0500">Molybdenum</keyword>
<evidence type="ECO:0000259" key="8">
    <source>
        <dbReference type="Pfam" id="PF21423"/>
    </source>
</evidence>
<evidence type="ECO:0000256" key="3">
    <source>
        <dbReference type="ARBA" id="ARBA00022505"/>
    </source>
</evidence>
<evidence type="ECO:0000259" key="6">
    <source>
        <dbReference type="Pfam" id="PF00384"/>
    </source>
</evidence>
<sequence>MSKKNDEIKTFYKGLGFCGFGIGSNTAEVDVKDGKVLRIRPMKFDKKYKQEELNPWKIEVRGKTFEPKMKTLLPPFSYIYKKRMFSKNRVLYPLKRVDWDPNGERNTQNRGESKYVRISWDEATDIIANEIKRIHKQYGPYAILSQGDGHGETKAIHGPHGCQKNLLELLGGSTTQARNADSWEGWYWGIKHFWGCEPIGQGLQKNMWWDVSNNTKMLLYWGCDPETTPWGWGGQNPSRLCRWFKEIGIKSVFISPDLNYTGAVWADKWIPVIPNTDAALQLAIAYIWIKEDSYDKEYVATHTVGFEPFRQYVMGEEDGEAKTPEWASKICGVPTYTIKALARKWAKDATTIGHCNGGSYIRSGYSSEPARLEGCLLAMQGLGKPGRGQLKFIEFGQYGLHEYYPCPKSKVIPNVGGAYNGATYDISGQFLPKTLIPKAILGDWTVENPMTWYGVTSSGFPADDQFVEYQYPIEEGGSELHMIWTDTPCWTTCWNGGNSMIKALRSPKIEFVLAQHPWLENDCLFADIILPVSSKFEQEDIACDNQSGAFNSLYYEGKCVETRGEAKSDYECVCEVAKKLGVYEEYTKGMTYEDLIKRGFEMSGCQTLMSYEEFREKEICVVPTDENWKDVVPGFGDFANDPEENPMTTPSGKLEFTSENLSEYFPDDEERPPHPKFIPFGKTHQESYLHPRSEKYPYLLVSNHPRWRVHANMDDVTWLREIPTCKMRGKDGYMYEPVWINPVDAKKQGIAHGDVVKLYNERGWVLGAAYITERIMPHVIYQDHGSRLDPIVTGESDRAGANNLICPTNTVSQHCSGEVTSGFLVGIEKADELELAKQYPEQFNRPYCPHSGQILTSRVIENK</sequence>
<evidence type="ECO:0000313" key="9">
    <source>
        <dbReference type="EMBL" id="XFO71221.1"/>
    </source>
</evidence>
<feature type="domain" description="Pyrogallol hydroxytransferase large subunit-like N-terminal" evidence="8">
    <location>
        <begin position="29"/>
        <end position="80"/>
    </location>
</feature>
<keyword evidence="4" id="KW-0479">Metal-binding</keyword>
<evidence type="ECO:0000259" key="7">
    <source>
        <dbReference type="Pfam" id="PF01568"/>
    </source>
</evidence>
<accession>A0ABZ3IZJ4</accession>
<reference evidence="9" key="1">
    <citation type="submission" date="2024-05" db="EMBL/GenBank/DDBJ databases">
        <title>Isolation and characterization of Sporomusa carbonis sp. nov., a carboxydotrophic hydrogenogen in the genus of Sporomusa isolated from a charcoal burning pile.</title>
        <authorList>
            <person name="Boeer T."/>
            <person name="Rosenbaum F."/>
            <person name="Eysell L."/>
            <person name="Mueller V."/>
            <person name="Daniel R."/>
            <person name="Poehlein A."/>
        </authorList>
    </citation>
    <scope>NUCLEOTIDE SEQUENCE [LARGE SCALE GENOMIC DNA]</scope>
    <source>
        <strain evidence="9">DSM 3132</strain>
    </source>
</reference>
<dbReference type="PANTHER" id="PTHR43742:SF10">
    <property type="entry name" value="TRIMETHYLAMINE-N-OXIDE REDUCTASE 2"/>
    <property type="match status" value="1"/>
</dbReference>
<dbReference type="Proteomes" id="UP000216052">
    <property type="component" value="Chromosome"/>
</dbReference>
<dbReference type="EC" id="1.97.1.2" evidence="9"/>
<dbReference type="PANTHER" id="PTHR43742">
    <property type="entry name" value="TRIMETHYLAMINE-N-OXIDE REDUCTASE"/>
    <property type="match status" value="1"/>
</dbReference>
<dbReference type="PROSITE" id="PS00932">
    <property type="entry name" value="MOLYBDOPTERIN_PROK_3"/>
    <property type="match status" value="1"/>
</dbReference>
<evidence type="ECO:0000256" key="2">
    <source>
        <dbReference type="ARBA" id="ARBA00010312"/>
    </source>
</evidence>
<dbReference type="SUPFAM" id="SSF50692">
    <property type="entry name" value="ADC-like"/>
    <property type="match status" value="1"/>
</dbReference>
<dbReference type="Gene3D" id="2.40.40.20">
    <property type="match status" value="1"/>
</dbReference>
<dbReference type="Pfam" id="PF01568">
    <property type="entry name" value="Molydop_binding"/>
    <property type="match status" value="1"/>
</dbReference>
<keyword evidence="10" id="KW-1185">Reference proteome</keyword>
<organism evidence="9 10">
    <name type="scientific">Sporomusa acidovorans (strain ATCC 49682 / DSM 3132 / Mol)</name>
    <dbReference type="NCBI Taxonomy" id="1123286"/>
    <lineage>
        <taxon>Bacteria</taxon>
        <taxon>Bacillati</taxon>
        <taxon>Bacillota</taxon>
        <taxon>Negativicutes</taxon>
        <taxon>Selenomonadales</taxon>
        <taxon>Sporomusaceae</taxon>
        <taxon>Sporomusa</taxon>
    </lineage>
</organism>
<comment type="similarity">
    <text evidence="2">Belongs to the prokaryotic molybdopterin-containing oxidoreductase family.</text>
</comment>
<name>A0ABZ3IZJ4_SPOA4</name>
<keyword evidence="5 9" id="KW-0560">Oxidoreductase</keyword>
<dbReference type="Gene3D" id="2.20.25.340">
    <property type="match status" value="1"/>
</dbReference>
<comment type="cofactor">
    <cofactor evidence="1">
        <name>Mo-bis(molybdopterin guanine dinucleotide)</name>
        <dbReference type="ChEBI" id="CHEBI:60539"/>
    </cofactor>
</comment>
<dbReference type="InterPro" id="IPR006656">
    <property type="entry name" value="Mopterin_OxRdtase"/>
</dbReference>